<keyword evidence="4" id="KW-1185">Reference proteome</keyword>
<dbReference type="Proteomes" id="UP001409291">
    <property type="component" value="Unassembled WGS sequence"/>
</dbReference>
<reference evidence="3 4" key="1">
    <citation type="submission" date="2024-04" db="EMBL/GenBank/DDBJ databases">
        <title>WGS of bacteria from Torrens River.</title>
        <authorList>
            <person name="Wyrsch E.R."/>
            <person name="Drigo B."/>
        </authorList>
    </citation>
    <scope>NUCLEOTIDE SEQUENCE [LARGE SCALE GENOMIC DNA]</scope>
    <source>
        <strain evidence="3 4">TWI391</strain>
    </source>
</reference>
<keyword evidence="1" id="KW-0472">Membrane</keyword>
<keyword evidence="1" id="KW-1133">Transmembrane helix</keyword>
<name>A0ABV0C0J7_9SPHI</name>
<protein>
    <submittedName>
        <fullName evidence="3">FecR domain-containing protein</fullName>
    </submittedName>
</protein>
<evidence type="ECO:0000256" key="1">
    <source>
        <dbReference type="SAM" id="Phobius"/>
    </source>
</evidence>
<dbReference type="InterPro" id="IPR006860">
    <property type="entry name" value="FecR"/>
</dbReference>
<dbReference type="InterPro" id="IPR012373">
    <property type="entry name" value="Ferrdict_sens_TM"/>
</dbReference>
<feature type="transmembrane region" description="Helical" evidence="1">
    <location>
        <begin position="102"/>
        <end position="121"/>
    </location>
</feature>
<evidence type="ECO:0000259" key="2">
    <source>
        <dbReference type="Pfam" id="PF04773"/>
    </source>
</evidence>
<organism evidence="3 4">
    <name type="scientific">Sphingobacterium kitahiroshimense</name>
    <dbReference type="NCBI Taxonomy" id="470446"/>
    <lineage>
        <taxon>Bacteria</taxon>
        <taxon>Pseudomonadati</taxon>
        <taxon>Bacteroidota</taxon>
        <taxon>Sphingobacteriia</taxon>
        <taxon>Sphingobacteriales</taxon>
        <taxon>Sphingobacteriaceae</taxon>
        <taxon>Sphingobacterium</taxon>
    </lineage>
</organism>
<evidence type="ECO:0000313" key="3">
    <source>
        <dbReference type="EMBL" id="MEN5379254.1"/>
    </source>
</evidence>
<feature type="domain" description="FecR protein" evidence="2">
    <location>
        <begin position="138"/>
        <end position="225"/>
    </location>
</feature>
<evidence type="ECO:0000313" key="4">
    <source>
        <dbReference type="Proteomes" id="UP001409291"/>
    </source>
</evidence>
<dbReference type="Gene3D" id="2.60.120.1440">
    <property type="match status" value="1"/>
</dbReference>
<dbReference type="RefSeq" id="WP_346582013.1">
    <property type="nucleotide sequence ID" value="NZ_JBDJNQ010000009.1"/>
</dbReference>
<dbReference type="PANTHER" id="PTHR30273:SF2">
    <property type="entry name" value="PROTEIN FECR"/>
    <property type="match status" value="1"/>
</dbReference>
<proteinExistence type="predicted"/>
<comment type="caution">
    <text evidence="3">The sequence shown here is derived from an EMBL/GenBank/DDBJ whole genome shotgun (WGS) entry which is preliminary data.</text>
</comment>
<dbReference type="PANTHER" id="PTHR30273">
    <property type="entry name" value="PERIPLASMIC SIGNAL SENSOR AND SIGMA FACTOR ACTIVATOR FECR-RELATED"/>
    <property type="match status" value="1"/>
</dbReference>
<accession>A0ABV0C0J7</accession>
<dbReference type="EMBL" id="JBDJNQ010000009">
    <property type="protein sequence ID" value="MEN5379254.1"/>
    <property type="molecule type" value="Genomic_DNA"/>
</dbReference>
<dbReference type="Gene3D" id="3.55.50.30">
    <property type="match status" value="1"/>
</dbReference>
<dbReference type="Pfam" id="PF04773">
    <property type="entry name" value="FecR"/>
    <property type="match status" value="1"/>
</dbReference>
<sequence>MKLPEEDELLHDLYENQEFCKLLARSEFVEQDEWEQWFAERLAYRPVSYLARTLYELQYFEQSVFNGDAYASEVWSAVDDFVEYSDSPVSRTSFLKRMVSSWIPYAAMIFAILSLSLWFNMPLDYKSVDTIAIVSAIDQRSVSLPDGSRVILNKGSQIKYREDERGRHLELEGEAYLHVAKKLKDKVRVPFTVKGDGFEVKVLGTRFNMINNKHVKLIALDEGGVSVNQFDKKVIMAPGQVVKSEGNELKLVPIKAVLMNAWHTGVLQLNNTSLHEIVTWLEITQGVDIVNNLPKEIQGFTMSGEIDVRDQENLYRSISSIYNIEIVKENDQIIFKKNNQ</sequence>
<gene>
    <name evidence="3" type="ORF">ABE541_18460</name>
</gene>
<keyword evidence="1" id="KW-0812">Transmembrane</keyword>